<reference evidence="1" key="1">
    <citation type="submission" date="2018-11" db="EMBL/GenBank/DDBJ databases">
        <authorList>
            <consortium name="Pathogen Informatics"/>
        </authorList>
    </citation>
    <scope>NUCLEOTIDE SEQUENCE</scope>
</reference>
<dbReference type="AlphaFoldDB" id="A0A3S5CJA4"/>
<evidence type="ECO:0000313" key="2">
    <source>
        <dbReference type="Proteomes" id="UP000784294"/>
    </source>
</evidence>
<dbReference type="Proteomes" id="UP000784294">
    <property type="component" value="Unassembled WGS sequence"/>
</dbReference>
<sequence>MRKREKGRFKAECEIGTGSDKMKQAKIGRWIRDNVFLPHPNLGQSLASSKPISLFRPNGWSLIRSHDLAPEADLKTSYLHRRPPRRNWENSTLVVATTVDVLVREKIIASARRKRGLDWLQSMESMEFSNKTH</sequence>
<comment type="caution">
    <text evidence="1">The sequence shown here is derived from an EMBL/GenBank/DDBJ whole genome shotgun (WGS) entry which is preliminary data.</text>
</comment>
<protein>
    <submittedName>
        <fullName evidence="1">Uncharacterized protein</fullName>
    </submittedName>
</protein>
<accession>A0A3S5CJA4</accession>
<gene>
    <name evidence="1" type="ORF">PXEA_LOCUS19508</name>
</gene>
<organism evidence="1 2">
    <name type="scientific">Protopolystoma xenopodis</name>
    <dbReference type="NCBI Taxonomy" id="117903"/>
    <lineage>
        <taxon>Eukaryota</taxon>
        <taxon>Metazoa</taxon>
        <taxon>Spiralia</taxon>
        <taxon>Lophotrochozoa</taxon>
        <taxon>Platyhelminthes</taxon>
        <taxon>Monogenea</taxon>
        <taxon>Polyopisthocotylea</taxon>
        <taxon>Polystomatidea</taxon>
        <taxon>Polystomatidae</taxon>
        <taxon>Protopolystoma</taxon>
    </lineage>
</organism>
<name>A0A3S5CJA4_9PLAT</name>
<dbReference type="EMBL" id="CAAALY010077923">
    <property type="protein sequence ID" value="VEL26068.1"/>
    <property type="molecule type" value="Genomic_DNA"/>
</dbReference>
<proteinExistence type="predicted"/>
<keyword evidence="2" id="KW-1185">Reference proteome</keyword>
<evidence type="ECO:0000313" key="1">
    <source>
        <dbReference type="EMBL" id="VEL26068.1"/>
    </source>
</evidence>